<evidence type="ECO:0000313" key="2">
    <source>
        <dbReference type="Proteomes" id="UP000002624"/>
    </source>
</evidence>
<evidence type="ECO:0000313" key="1">
    <source>
        <dbReference type="EMBL" id="EER45341.1"/>
    </source>
</evidence>
<accession>C6H2I8</accession>
<dbReference type="EMBL" id="GG692419">
    <property type="protein sequence ID" value="EER45341.1"/>
    <property type="molecule type" value="Genomic_DNA"/>
</dbReference>
<protein>
    <submittedName>
        <fullName evidence="1">Uncharacterized protein</fullName>
    </submittedName>
</protein>
<gene>
    <name evidence="1" type="ORF">HCDG_00920</name>
</gene>
<dbReference type="VEuPathDB" id="FungiDB:HCDG_00920"/>
<dbReference type="AlphaFoldDB" id="C6H2I8"/>
<organism evidence="1 2">
    <name type="scientific">Ajellomyces capsulatus (strain H143)</name>
    <name type="common">Darling's disease fungus</name>
    <name type="synonym">Histoplasma capsulatum</name>
    <dbReference type="NCBI Taxonomy" id="544712"/>
    <lineage>
        <taxon>Eukaryota</taxon>
        <taxon>Fungi</taxon>
        <taxon>Dikarya</taxon>
        <taxon>Ascomycota</taxon>
        <taxon>Pezizomycotina</taxon>
        <taxon>Eurotiomycetes</taxon>
        <taxon>Eurotiomycetidae</taxon>
        <taxon>Onygenales</taxon>
        <taxon>Ajellomycetaceae</taxon>
        <taxon>Histoplasma</taxon>
    </lineage>
</organism>
<proteinExistence type="predicted"/>
<name>C6H2I8_AJECH</name>
<dbReference type="HOGENOM" id="CLU_1834599_0_0_1"/>
<dbReference type="Proteomes" id="UP000002624">
    <property type="component" value="Unassembled WGS sequence"/>
</dbReference>
<reference evidence="2" key="1">
    <citation type="submission" date="2009-05" db="EMBL/GenBank/DDBJ databases">
        <title>The genome sequence of Ajellomyces capsulatus strain H143.</title>
        <authorList>
            <person name="Champion M."/>
            <person name="Cuomo C.A."/>
            <person name="Ma L.-J."/>
            <person name="Henn M.R."/>
            <person name="Sil A."/>
            <person name="Goldman B."/>
            <person name="Young S.K."/>
            <person name="Kodira C.D."/>
            <person name="Zeng Q."/>
            <person name="Koehrsen M."/>
            <person name="Alvarado L."/>
            <person name="Berlin A.M."/>
            <person name="Borenstein D."/>
            <person name="Chen Z."/>
            <person name="Engels R."/>
            <person name="Freedman E."/>
            <person name="Gellesch M."/>
            <person name="Goldberg J."/>
            <person name="Griggs A."/>
            <person name="Gujja S."/>
            <person name="Heiman D.I."/>
            <person name="Hepburn T.A."/>
            <person name="Howarth C."/>
            <person name="Jen D."/>
            <person name="Larson L."/>
            <person name="Lewis B."/>
            <person name="Mehta T."/>
            <person name="Park D."/>
            <person name="Pearson M."/>
            <person name="Roberts A."/>
            <person name="Saif S."/>
            <person name="Shea T.D."/>
            <person name="Shenoy N."/>
            <person name="Sisk P."/>
            <person name="Stolte C."/>
            <person name="Sykes S."/>
            <person name="Walk T."/>
            <person name="White J."/>
            <person name="Yandava C."/>
            <person name="Klein B."/>
            <person name="McEwen J.G."/>
            <person name="Puccia R."/>
            <person name="Goldman G.H."/>
            <person name="Felipe M.S."/>
            <person name="Nino-Vega G."/>
            <person name="San-Blas G."/>
            <person name="Taylor J.W."/>
            <person name="Mendoza L."/>
            <person name="Galagan J.E."/>
            <person name="Nusbaum C."/>
            <person name="Birren B.W."/>
        </authorList>
    </citation>
    <scope>NUCLEOTIDE SEQUENCE [LARGE SCALE GENOMIC DNA]</scope>
    <source>
        <strain evidence="2">H143</strain>
    </source>
</reference>
<sequence>MATVRCCSTRCLFRQAKVEGYSRIYHSRHGYQTRIPGTGLPGEAEKLQIVATPKFEAVSRLPNMVKRNTITLTDDGAILLRKAWFEPRVLSSEVKPCAKEHASLWIQRAGQSAKDEGIKYVGGIGLGDSYPLFHHGAGDD</sequence>